<dbReference type="Proteomes" id="UP001140094">
    <property type="component" value="Unassembled WGS sequence"/>
</dbReference>
<dbReference type="EMBL" id="JANBUO010000059">
    <property type="protein sequence ID" value="KAJ2808238.1"/>
    <property type="molecule type" value="Genomic_DNA"/>
</dbReference>
<organism evidence="1 2">
    <name type="scientific">Coemansia guatemalensis</name>
    <dbReference type="NCBI Taxonomy" id="2761395"/>
    <lineage>
        <taxon>Eukaryota</taxon>
        <taxon>Fungi</taxon>
        <taxon>Fungi incertae sedis</taxon>
        <taxon>Zoopagomycota</taxon>
        <taxon>Kickxellomycotina</taxon>
        <taxon>Kickxellomycetes</taxon>
        <taxon>Kickxellales</taxon>
        <taxon>Kickxellaceae</taxon>
        <taxon>Coemansia</taxon>
    </lineage>
</organism>
<gene>
    <name evidence="1" type="ORF">H4R20_000954</name>
</gene>
<dbReference type="AlphaFoldDB" id="A0A9W8I6S5"/>
<reference evidence="1" key="1">
    <citation type="submission" date="2022-07" db="EMBL/GenBank/DDBJ databases">
        <title>Phylogenomic reconstructions and comparative analyses of Kickxellomycotina fungi.</title>
        <authorList>
            <person name="Reynolds N.K."/>
            <person name="Stajich J.E."/>
            <person name="Barry K."/>
            <person name="Grigoriev I.V."/>
            <person name="Crous P."/>
            <person name="Smith M.E."/>
        </authorList>
    </citation>
    <scope>NUCLEOTIDE SEQUENCE</scope>
    <source>
        <strain evidence="1">NRRL 1565</strain>
    </source>
</reference>
<evidence type="ECO:0000313" key="2">
    <source>
        <dbReference type="Proteomes" id="UP001140094"/>
    </source>
</evidence>
<protein>
    <submittedName>
        <fullName evidence="1">Uncharacterized protein</fullName>
    </submittedName>
</protein>
<name>A0A9W8I6S5_9FUNG</name>
<evidence type="ECO:0000313" key="1">
    <source>
        <dbReference type="EMBL" id="KAJ2808238.1"/>
    </source>
</evidence>
<accession>A0A9W8I6S5</accession>
<dbReference type="OrthoDB" id="5590456at2759"/>
<sequence length="204" mass="22606">MSTASRPLLQPLWPGAKLYLSKGRANVLLSLDGGLMAWACTVVVDFDCTWEVLVGKDMLECLGIRLMTPAMQLHMDSEHRTPDHLAKSMDSNHTVKASCTPCEEDYEEMPDTTHTWDLAFPSPTEASPAALTVAEPVVSCPMWACLGLPVHFFIPQCDDEFLALNTLYPETTKASVKEQLHHQCPSLALMQELLTMLMLGKDVM</sequence>
<keyword evidence="2" id="KW-1185">Reference proteome</keyword>
<proteinExistence type="predicted"/>
<comment type="caution">
    <text evidence="1">The sequence shown here is derived from an EMBL/GenBank/DDBJ whole genome shotgun (WGS) entry which is preliminary data.</text>
</comment>